<feature type="region of interest" description="Disordered" evidence="1">
    <location>
        <begin position="520"/>
        <end position="545"/>
    </location>
</feature>
<proteinExistence type="predicted"/>
<dbReference type="SUPFAM" id="SSF81383">
    <property type="entry name" value="F-box domain"/>
    <property type="match status" value="1"/>
</dbReference>
<evidence type="ECO:0000313" key="4">
    <source>
        <dbReference type="Proteomes" id="UP000636479"/>
    </source>
</evidence>
<protein>
    <submittedName>
        <fullName evidence="3">F-box domain-containing protein</fullName>
    </submittedName>
</protein>
<feature type="domain" description="F-box" evidence="2">
    <location>
        <begin position="43"/>
        <end position="89"/>
    </location>
</feature>
<comment type="caution">
    <text evidence="3">The sequence shown here is derived from an EMBL/GenBank/DDBJ whole genome shotgun (WGS) entry which is preliminary data.</text>
</comment>
<evidence type="ECO:0000256" key="1">
    <source>
        <dbReference type="SAM" id="MobiDB-lite"/>
    </source>
</evidence>
<evidence type="ECO:0000259" key="2">
    <source>
        <dbReference type="Pfam" id="PF12937"/>
    </source>
</evidence>
<dbReference type="Gene3D" id="3.80.10.10">
    <property type="entry name" value="Ribonuclease Inhibitor"/>
    <property type="match status" value="1"/>
</dbReference>
<name>A0A8H6SDB3_9AGAR</name>
<reference evidence="3" key="1">
    <citation type="submission" date="2020-05" db="EMBL/GenBank/DDBJ databases">
        <title>Mycena genomes resolve the evolution of fungal bioluminescence.</title>
        <authorList>
            <person name="Tsai I.J."/>
        </authorList>
    </citation>
    <scope>NUCLEOTIDE SEQUENCE</scope>
    <source>
        <strain evidence="3">171206Taipei</strain>
    </source>
</reference>
<dbReference type="InterPro" id="IPR001810">
    <property type="entry name" value="F-box_dom"/>
</dbReference>
<evidence type="ECO:0000313" key="3">
    <source>
        <dbReference type="EMBL" id="KAF7297441.1"/>
    </source>
</evidence>
<dbReference type="Pfam" id="PF12937">
    <property type="entry name" value="F-box-like"/>
    <property type="match status" value="1"/>
</dbReference>
<dbReference type="InterPro" id="IPR036047">
    <property type="entry name" value="F-box-like_dom_sf"/>
</dbReference>
<dbReference type="RefSeq" id="XP_037217800.1">
    <property type="nucleotide sequence ID" value="XM_037366388.1"/>
</dbReference>
<dbReference type="EMBL" id="JACAZF010000008">
    <property type="protein sequence ID" value="KAF7297441.1"/>
    <property type="molecule type" value="Genomic_DNA"/>
</dbReference>
<dbReference type="OrthoDB" id="2269034at2759"/>
<gene>
    <name evidence="3" type="ORF">MIND_00977700</name>
</gene>
<dbReference type="InterPro" id="IPR032675">
    <property type="entry name" value="LRR_dom_sf"/>
</dbReference>
<dbReference type="AlphaFoldDB" id="A0A8H6SDB3"/>
<dbReference type="Proteomes" id="UP000636479">
    <property type="component" value="Unassembled WGS sequence"/>
</dbReference>
<accession>A0A8H6SDB3</accession>
<organism evidence="3 4">
    <name type="scientific">Mycena indigotica</name>
    <dbReference type="NCBI Taxonomy" id="2126181"/>
    <lineage>
        <taxon>Eukaryota</taxon>
        <taxon>Fungi</taxon>
        <taxon>Dikarya</taxon>
        <taxon>Basidiomycota</taxon>
        <taxon>Agaricomycotina</taxon>
        <taxon>Agaricomycetes</taxon>
        <taxon>Agaricomycetidae</taxon>
        <taxon>Agaricales</taxon>
        <taxon>Marasmiineae</taxon>
        <taxon>Mycenaceae</taxon>
        <taxon>Mycena</taxon>
    </lineage>
</organism>
<feature type="compositionally biased region" description="Acidic residues" evidence="1">
    <location>
        <begin position="527"/>
        <end position="537"/>
    </location>
</feature>
<sequence length="582" mass="64740">MTEELAEAASAAARTVAIDVELRQLHARIAVLTAERNSISIVQRMPNEIFARIFSFVPGLPCDNGVMFVCRRWHTLCIGASELWTHIDLEKWRPKLLLTALERSRTRKLCIELKAVTGQNTEQHLRTMLAQSARILDLKISGPKTTIETFLKLIQPAELSVLTRFFVEQKEVNGPLKMLHRDYHSPEPEDSEPVFSLERMAALRHLSLSKVTFHPQLKRVFSQPATTLLTCLEIKSAWLSVEAVLPLLTSSPGLQTLRLDGAFGLDFIQPGNATVYPSVDLPLLESFEIGARTYTVANLLVALHFPGTTRLSICLKGGGTPGIDPTTEIINSVIPPLVAHATLQAASSTARTLILQTYRHPNATYFLDQLSLTILAEDETQLISLVMDEPAWNHSSRIIESFFRSLAPVQLSTITHLHVAGASVNVKTWKALFSGPANIIPAQSLETVTIRADEQGRRVVQALTQRKRFDALASLIVDIPLKRKTSLSNVMEAVEDFAHAYRKIFNAKFERVKVRLHIAAPGAGGDSDSDSEWDNGDSENGKDVKDWRGVKAVVKVFDWEEVRVQGPNARNWEDSDAEDFDI</sequence>
<dbReference type="GeneID" id="59348904"/>
<keyword evidence="4" id="KW-1185">Reference proteome</keyword>